<keyword evidence="6" id="KW-0479">Metal-binding</keyword>
<keyword evidence="11" id="KW-1015">Disulfide bond</keyword>
<dbReference type="PROSITE" id="PS00210">
    <property type="entry name" value="HEMOCYANIN_2"/>
    <property type="match status" value="1"/>
</dbReference>
<dbReference type="InterPro" id="IPR002227">
    <property type="entry name" value="Tyrosinase_Cu-bd"/>
</dbReference>
<dbReference type="InterPro" id="IPR014756">
    <property type="entry name" value="Ig_E-set"/>
</dbReference>
<dbReference type="EMBL" id="OV121136">
    <property type="protein sequence ID" value="CAH0557363.1"/>
    <property type="molecule type" value="Genomic_DNA"/>
</dbReference>
<dbReference type="GO" id="GO:0005576">
    <property type="term" value="C:extracellular region"/>
    <property type="evidence" value="ECO:0007669"/>
    <property type="project" value="UniProtKB-SubCell"/>
</dbReference>
<organism evidence="14 15">
    <name type="scientific">Brassicogethes aeneus</name>
    <name type="common">Rape pollen beetle</name>
    <name type="synonym">Meligethes aeneus</name>
    <dbReference type="NCBI Taxonomy" id="1431903"/>
    <lineage>
        <taxon>Eukaryota</taxon>
        <taxon>Metazoa</taxon>
        <taxon>Ecdysozoa</taxon>
        <taxon>Arthropoda</taxon>
        <taxon>Hexapoda</taxon>
        <taxon>Insecta</taxon>
        <taxon>Pterygota</taxon>
        <taxon>Neoptera</taxon>
        <taxon>Endopterygota</taxon>
        <taxon>Coleoptera</taxon>
        <taxon>Polyphaga</taxon>
        <taxon>Cucujiformia</taxon>
        <taxon>Nitidulidae</taxon>
        <taxon>Meligethinae</taxon>
        <taxon>Brassicogethes</taxon>
    </lineage>
</organism>
<name>A0A9P0B628_BRAAE</name>
<comment type="similarity">
    <text evidence="3">Belongs to the tyrosinase family.</text>
</comment>
<dbReference type="FunFam" id="2.60.40.1520:FF:000001">
    <property type="entry name" value="Hemocyanin subunit 2"/>
    <property type="match status" value="1"/>
</dbReference>
<evidence type="ECO:0000313" key="14">
    <source>
        <dbReference type="EMBL" id="CAH0557363.1"/>
    </source>
</evidence>
<dbReference type="GO" id="GO:0006582">
    <property type="term" value="P:melanin metabolic process"/>
    <property type="evidence" value="ECO:0007669"/>
    <property type="project" value="UniProtKB-ARBA"/>
</dbReference>
<dbReference type="SUPFAM" id="SSF81296">
    <property type="entry name" value="E set domains"/>
    <property type="match status" value="1"/>
</dbReference>
<dbReference type="SUPFAM" id="SSF48056">
    <property type="entry name" value="Di-copper centre-containing domain"/>
    <property type="match status" value="1"/>
</dbReference>
<dbReference type="InterPro" id="IPR013788">
    <property type="entry name" value="Hemocyanin/hexamerin"/>
</dbReference>
<keyword evidence="8" id="KW-0560">Oxidoreductase</keyword>
<dbReference type="Gene3D" id="1.10.1280.10">
    <property type="entry name" value="Di-copper center containing domain from catechol oxidase"/>
    <property type="match status" value="1"/>
</dbReference>
<evidence type="ECO:0000256" key="3">
    <source>
        <dbReference type="ARBA" id="ARBA00009928"/>
    </source>
</evidence>
<dbReference type="PANTHER" id="PTHR11511">
    <property type="entry name" value="LARVAL STORAGE PROTEIN/PHENOLOXIDASE"/>
    <property type="match status" value="1"/>
</dbReference>
<keyword evidence="10" id="KW-0503">Monooxygenase</keyword>
<keyword evidence="9" id="KW-0186">Copper</keyword>
<keyword evidence="5" id="KW-0399">Innate immunity</keyword>
<dbReference type="SUPFAM" id="SSF48050">
    <property type="entry name" value="Hemocyanin, N-terminal domain"/>
    <property type="match status" value="1"/>
</dbReference>
<keyword evidence="15" id="KW-1185">Reference proteome</keyword>
<dbReference type="Gene3D" id="1.20.1370.10">
    <property type="entry name" value="Hemocyanin, N-terminal domain"/>
    <property type="match status" value="1"/>
</dbReference>
<comment type="function">
    <text evidence="12">This is a copper-containing oxidase that functions in the formation of pigments such as melanins and other polyphenolic compounds. Catalyzes the oxidation of o-diphenols (N-acetyldopamine, 4-methylcatechol and dopamine). Cannot oxidize monophenols and p-phenols (L-tyrosine, tyramine, gentisic acid and hydroquinone). Binds to the surface of hemocytes and is involved in hemocyte melanization. Activation of the enzyme in response to bacterial lipopolysaccharides (LPS) suggests it may play a role in innate immunity.</text>
</comment>
<evidence type="ECO:0000256" key="1">
    <source>
        <dbReference type="ARBA" id="ARBA00001973"/>
    </source>
</evidence>
<accession>A0A9P0B628</accession>
<evidence type="ECO:0000256" key="10">
    <source>
        <dbReference type="ARBA" id="ARBA00023033"/>
    </source>
</evidence>
<dbReference type="Pfam" id="PF03722">
    <property type="entry name" value="Hemocyanin_N"/>
    <property type="match status" value="1"/>
</dbReference>
<dbReference type="InterPro" id="IPR000896">
    <property type="entry name" value="Hemocyanin/hexamerin_mid_dom"/>
</dbReference>
<dbReference type="InterPro" id="IPR036697">
    <property type="entry name" value="Hemocyanin_N_sf"/>
</dbReference>
<keyword evidence="4" id="KW-0964">Secreted</keyword>
<evidence type="ECO:0000256" key="5">
    <source>
        <dbReference type="ARBA" id="ARBA00022588"/>
    </source>
</evidence>
<sequence length="725" mass="84209">MVNNFIVEFSLVFSLFVEVLRTSKKVFSIYNNLIYRFSKMASKKNILLLFDRPKEPVFMVKGKENSVFDVPQEYLDDKYKPIGAQIVNRFGEDANEKIPVSRISLPPLGDILELKRNENFSLFLPKHRRIAGKLIDIFLGMRNVDELLSCAVYARDRVNPYLFNYCLSVALLHRPDTQDIDLPSFISSFPDKYLDSQVIGEVREQATIVPDGSRTPIEIPKDYTASDLEEEHRLAYFREDLGINLHHWHWHLVYPFEAARAVVDKNRRGELFYYMHQQIIARYNFERLCNDLKRVDRLVELKEPIKEAYFPKLDSLVSSRAWPSRVTNQTLSNIRRETDQITQDVDDVIRWRDRILEAIHTGSVRNEQGQTIPLTENEGIDILGNMIESSILSPNRALYGDMHNMGHVLISYIHDPDHRHLETFGVMGDSATAMRDPIFYRWHAFIDYIFQQFKNTLPTYTPQELDFSGVTVQDVEIQTQNGKPNQINTFWQQSDVDLSRGMDFQPRGSVFVRFTHLQHRNFTYKINVNNNGNGNKQGTCRIFIAPKFDERGNPWTYRDHKNMFVELDKFAVNLKQGKNTITRSSTESSVTIPFERTFRNLDNQRPTGGDNLAQFNFCGCGWPQHMLIPKGKADGFPCQLFVMISDYEGDKINQTTEGACNDAGSYCGIKDKLYPDRRSMGYPFDRLPRQGVDTIQQFLTGNMRVRDVSIQFENRTFRPREVGRN</sequence>
<evidence type="ECO:0000256" key="8">
    <source>
        <dbReference type="ARBA" id="ARBA00023002"/>
    </source>
</evidence>
<dbReference type="GO" id="GO:0004503">
    <property type="term" value="F:tyrosinase activity"/>
    <property type="evidence" value="ECO:0007669"/>
    <property type="project" value="UniProtKB-ARBA"/>
</dbReference>
<dbReference type="InterPro" id="IPR037020">
    <property type="entry name" value="Hemocyanin_C_sf"/>
</dbReference>
<evidence type="ECO:0000256" key="11">
    <source>
        <dbReference type="ARBA" id="ARBA00023157"/>
    </source>
</evidence>
<evidence type="ECO:0000313" key="15">
    <source>
        <dbReference type="Proteomes" id="UP001154078"/>
    </source>
</evidence>
<evidence type="ECO:0000256" key="2">
    <source>
        <dbReference type="ARBA" id="ARBA00004613"/>
    </source>
</evidence>
<reference evidence="14" key="1">
    <citation type="submission" date="2021-12" db="EMBL/GenBank/DDBJ databases">
        <authorList>
            <person name="King R."/>
        </authorList>
    </citation>
    <scope>NUCLEOTIDE SEQUENCE</scope>
</reference>
<dbReference type="InterPro" id="IPR005203">
    <property type="entry name" value="Hemocyanin_C"/>
</dbReference>
<dbReference type="Pfam" id="PF00372">
    <property type="entry name" value="Hemocyanin_M"/>
    <property type="match status" value="1"/>
</dbReference>
<dbReference type="OrthoDB" id="8119704at2759"/>
<protein>
    <recommendedName>
        <fullName evidence="13">Tyrosinase copper-binding domain-containing protein</fullName>
    </recommendedName>
</protein>
<gene>
    <name evidence="14" type="ORF">MELIAE_LOCUS8105</name>
</gene>
<evidence type="ECO:0000256" key="6">
    <source>
        <dbReference type="ARBA" id="ARBA00022723"/>
    </source>
</evidence>
<dbReference type="InterPro" id="IPR008922">
    <property type="entry name" value="Di-copper_centre_dom_sf"/>
</dbReference>
<dbReference type="PANTHER" id="PTHR11511:SF4">
    <property type="entry name" value="PHENOLOXIDASE 2-RELATED"/>
    <property type="match status" value="1"/>
</dbReference>
<evidence type="ECO:0000256" key="9">
    <source>
        <dbReference type="ARBA" id="ARBA00023008"/>
    </source>
</evidence>
<evidence type="ECO:0000256" key="4">
    <source>
        <dbReference type="ARBA" id="ARBA00022525"/>
    </source>
</evidence>
<dbReference type="AlphaFoldDB" id="A0A9P0B628"/>
<evidence type="ECO:0000256" key="12">
    <source>
        <dbReference type="ARBA" id="ARBA00053160"/>
    </source>
</evidence>
<proteinExistence type="inferred from homology"/>
<comment type="cofactor">
    <cofactor evidence="1">
        <name>Cu(2+)</name>
        <dbReference type="ChEBI" id="CHEBI:29036"/>
    </cofactor>
</comment>
<dbReference type="GO" id="GO:0046872">
    <property type="term" value="F:metal ion binding"/>
    <property type="evidence" value="ECO:0007669"/>
    <property type="project" value="UniProtKB-KW"/>
</dbReference>
<feature type="domain" description="Tyrosinase copper-binding" evidence="13">
    <location>
        <begin position="436"/>
        <end position="447"/>
    </location>
</feature>
<dbReference type="FunFam" id="1.10.1280.10:FF:000004">
    <property type="entry name" value="Hemocyanin subunit 2"/>
    <property type="match status" value="1"/>
</dbReference>
<evidence type="ECO:0000259" key="13">
    <source>
        <dbReference type="PROSITE" id="PS00498"/>
    </source>
</evidence>
<dbReference type="PROSITE" id="PS00498">
    <property type="entry name" value="TYROSINASE_2"/>
    <property type="match status" value="1"/>
</dbReference>
<dbReference type="PRINTS" id="PR00187">
    <property type="entry name" value="HAEMOCYANIN"/>
</dbReference>
<dbReference type="Pfam" id="PF03723">
    <property type="entry name" value="Hemocyanin_C"/>
    <property type="match status" value="1"/>
</dbReference>
<dbReference type="InterPro" id="IPR005204">
    <property type="entry name" value="Hemocyanin_N"/>
</dbReference>
<keyword evidence="7" id="KW-0391">Immunity</keyword>
<dbReference type="PROSITE" id="PS00209">
    <property type="entry name" value="HEMOCYANIN_1"/>
    <property type="match status" value="1"/>
</dbReference>
<dbReference type="Proteomes" id="UP001154078">
    <property type="component" value="Chromosome 5"/>
</dbReference>
<comment type="subcellular location">
    <subcellularLocation>
        <location evidence="2">Secreted</location>
    </subcellularLocation>
</comment>
<evidence type="ECO:0000256" key="7">
    <source>
        <dbReference type="ARBA" id="ARBA00022859"/>
    </source>
</evidence>
<dbReference type="GO" id="GO:0045087">
    <property type="term" value="P:innate immune response"/>
    <property type="evidence" value="ECO:0007669"/>
    <property type="project" value="UniProtKB-KW"/>
</dbReference>
<dbReference type="Gene3D" id="2.60.40.1520">
    <property type="entry name" value="Hemocyanin, C-terminal domain"/>
    <property type="match status" value="1"/>
</dbReference>